<sequence>MNNNGINATEIARLAGVSRSTVSRVINNYANVPPETRRKVMEIIRRHRYVPNMSAQVLAGKKTKTIGLFMIEKGHVSADIISNMLLASVIESASMHGYYVLTHIIRGNCDSDSISGVKDIFYQRRIDGGLFIGATNDEPFIEELVAEGFWVATVDQSFEGREEPNRMVADLNNETGMRLAVSHLAELNHREIGHVSGDLNRYSGPAKLEGFRKAMAHCGLTVREDWIMPGGFHETNGYDAIRTFLASGKRLPTAIVMANDSVAFGAIRALKEHGIEVPRDISIIGFDDHALSARFQPPLTTLRVDFAGVLEQLTTSLIQHIEQKAFGAEKFTASTQFITRDSCQSI</sequence>
<dbReference type="InterPro" id="IPR046335">
    <property type="entry name" value="LacI/GalR-like_sensor"/>
</dbReference>
<proteinExistence type="predicted"/>
<dbReference type="CDD" id="cd01392">
    <property type="entry name" value="HTH_LacI"/>
    <property type="match status" value="1"/>
</dbReference>
<keyword evidence="6" id="KW-1185">Reference proteome</keyword>
<dbReference type="Proteomes" id="UP001596108">
    <property type="component" value="Unassembled WGS sequence"/>
</dbReference>
<accession>A0ABW0QXP9</accession>
<reference evidence="6" key="1">
    <citation type="journal article" date="2019" name="Int. J. Syst. Evol. Microbiol.">
        <title>The Global Catalogue of Microorganisms (GCM) 10K type strain sequencing project: providing services to taxonomists for standard genome sequencing and annotation.</title>
        <authorList>
            <consortium name="The Broad Institute Genomics Platform"/>
            <consortium name="The Broad Institute Genome Sequencing Center for Infectious Disease"/>
            <person name="Wu L."/>
            <person name="Ma J."/>
        </authorList>
    </citation>
    <scope>NUCLEOTIDE SEQUENCE [LARGE SCALE GENOMIC DNA]</scope>
    <source>
        <strain evidence="6">CGMCC 1.18578</strain>
    </source>
</reference>
<evidence type="ECO:0000313" key="6">
    <source>
        <dbReference type="Proteomes" id="UP001596108"/>
    </source>
</evidence>
<dbReference type="EMBL" id="JBHSNC010000012">
    <property type="protein sequence ID" value="MFC5528787.1"/>
    <property type="molecule type" value="Genomic_DNA"/>
</dbReference>
<dbReference type="GO" id="GO:0003677">
    <property type="term" value="F:DNA binding"/>
    <property type="evidence" value="ECO:0007669"/>
    <property type="project" value="UniProtKB-KW"/>
</dbReference>
<keyword evidence="3" id="KW-0804">Transcription</keyword>
<keyword evidence="1" id="KW-0805">Transcription regulation</keyword>
<dbReference type="Gene3D" id="1.10.260.40">
    <property type="entry name" value="lambda repressor-like DNA-binding domains"/>
    <property type="match status" value="1"/>
</dbReference>
<dbReference type="InterPro" id="IPR000843">
    <property type="entry name" value="HTH_LacI"/>
</dbReference>
<organism evidence="5 6">
    <name type="scientific">Cohnella yongneupensis</name>
    <dbReference type="NCBI Taxonomy" id="425006"/>
    <lineage>
        <taxon>Bacteria</taxon>
        <taxon>Bacillati</taxon>
        <taxon>Bacillota</taxon>
        <taxon>Bacilli</taxon>
        <taxon>Bacillales</taxon>
        <taxon>Paenibacillaceae</taxon>
        <taxon>Cohnella</taxon>
    </lineage>
</organism>
<evidence type="ECO:0000313" key="5">
    <source>
        <dbReference type="EMBL" id="MFC5528787.1"/>
    </source>
</evidence>
<evidence type="ECO:0000256" key="1">
    <source>
        <dbReference type="ARBA" id="ARBA00023015"/>
    </source>
</evidence>
<feature type="domain" description="HTH lacI-type" evidence="4">
    <location>
        <begin position="6"/>
        <end position="60"/>
    </location>
</feature>
<dbReference type="PROSITE" id="PS50932">
    <property type="entry name" value="HTH_LACI_2"/>
    <property type="match status" value="1"/>
</dbReference>
<dbReference type="PANTHER" id="PTHR30146:SF109">
    <property type="entry name" value="HTH-TYPE TRANSCRIPTIONAL REGULATOR GALS"/>
    <property type="match status" value="1"/>
</dbReference>
<evidence type="ECO:0000256" key="3">
    <source>
        <dbReference type="ARBA" id="ARBA00023163"/>
    </source>
</evidence>
<keyword evidence="2 5" id="KW-0238">DNA-binding</keyword>
<dbReference type="CDD" id="cd06267">
    <property type="entry name" value="PBP1_LacI_sugar_binding-like"/>
    <property type="match status" value="1"/>
</dbReference>
<evidence type="ECO:0000259" key="4">
    <source>
        <dbReference type="PROSITE" id="PS50932"/>
    </source>
</evidence>
<comment type="caution">
    <text evidence="5">The sequence shown here is derived from an EMBL/GenBank/DDBJ whole genome shotgun (WGS) entry which is preliminary data.</text>
</comment>
<dbReference type="SMART" id="SM00354">
    <property type="entry name" value="HTH_LACI"/>
    <property type="match status" value="1"/>
</dbReference>
<name>A0ABW0QXP9_9BACL</name>
<protein>
    <submittedName>
        <fullName evidence="5">LacI family DNA-binding transcriptional regulator</fullName>
    </submittedName>
</protein>
<dbReference type="RefSeq" id="WP_378110648.1">
    <property type="nucleotide sequence ID" value="NZ_JBHSNC010000012.1"/>
</dbReference>
<gene>
    <name evidence="5" type="ORF">ACFPQ4_04865</name>
</gene>
<dbReference type="Gene3D" id="3.40.50.2300">
    <property type="match status" value="2"/>
</dbReference>
<dbReference type="PANTHER" id="PTHR30146">
    <property type="entry name" value="LACI-RELATED TRANSCRIPTIONAL REPRESSOR"/>
    <property type="match status" value="1"/>
</dbReference>
<dbReference type="Pfam" id="PF13377">
    <property type="entry name" value="Peripla_BP_3"/>
    <property type="match status" value="1"/>
</dbReference>
<dbReference type="SUPFAM" id="SSF53822">
    <property type="entry name" value="Periplasmic binding protein-like I"/>
    <property type="match status" value="1"/>
</dbReference>
<dbReference type="SUPFAM" id="SSF47413">
    <property type="entry name" value="lambda repressor-like DNA-binding domains"/>
    <property type="match status" value="1"/>
</dbReference>
<dbReference type="InterPro" id="IPR010982">
    <property type="entry name" value="Lambda_DNA-bd_dom_sf"/>
</dbReference>
<dbReference type="InterPro" id="IPR028082">
    <property type="entry name" value="Peripla_BP_I"/>
</dbReference>
<evidence type="ECO:0000256" key="2">
    <source>
        <dbReference type="ARBA" id="ARBA00023125"/>
    </source>
</evidence>
<dbReference type="Pfam" id="PF00356">
    <property type="entry name" value="LacI"/>
    <property type="match status" value="1"/>
</dbReference>